<protein>
    <recommendedName>
        <fullName evidence="1">Tn3 transposase DDE domain-containing protein</fullName>
    </recommendedName>
</protein>
<gene>
    <name evidence="2" type="ORF">BJ999_000377</name>
</gene>
<sequence>MTTCSRHTVHLDRIRAYWDDMLRVAGSLTSGKVGAYDLIRMLSRDGRPTGLGDAFAHYGRIFKTLHLLQFISDGYRRVVRKQLLSAVYRCAVVRPTTCRLCQSVVLACTAMIRQPCVSSCSQVRV</sequence>
<dbReference type="InterPro" id="IPR002513">
    <property type="entry name" value="Tn3_Tnp_DDE_dom"/>
</dbReference>
<keyword evidence="3" id="KW-1185">Reference proteome</keyword>
<proteinExistence type="predicted"/>
<evidence type="ECO:0000313" key="2">
    <source>
        <dbReference type="EMBL" id="NYE10081.1"/>
    </source>
</evidence>
<dbReference type="GO" id="GO:0006313">
    <property type="term" value="P:DNA transposition"/>
    <property type="evidence" value="ECO:0007669"/>
    <property type="project" value="InterPro"/>
</dbReference>
<dbReference type="EMBL" id="JACCBT010000001">
    <property type="protein sequence ID" value="NYE10081.1"/>
    <property type="molecule type" value="Genomic_DNA"/>
</dbReference>
<accession>A0A7Y9G5G0</accession>
<evidence type="ECO:0000259" key="1">
    <source>
        <dbReference type="Pfam" id="PF01526"/>
    </source>
</evidence>
<dbReference type="Pfam" id="PF01526">
    <property type="entry name" value="DDE_Tnp_Tn3"/>
    <property type="match status" value="1"/>
</dbReference>
<dbReference type="AlphaFoldDB" id="A0A7Y9G5G0"/>
<name>A0A7Y9G5G0_9ACTN</name>
<feature type="domain" description="Tn3 transposase DDE" evidence="1">
    <location>
        <begin position="5"/>
        <end position="83"/>
    </location>
</feature>
<dbReference type="Proteomes" id="UP000591272">
    <property type="component" value="Unassembled WGS sequence"/>
</dbReference>
<dbReference type="GO" id="GO:0004803">
    <property type="term" value="F:transposase activity"/>
    <property type="evidence" value="ECO:0007669"/>
    <property type="project" value="InterPro"/>
</dbReference>
<comment type="caution">
    <text evidence="2">The sequence shown here is derived from an EMBL/GenBank/DDBJ whole genome shotgun (WGS) entry which is preliminary data.</text>
</comment>
<evidence type="ECO:0000313" key="3">
    <source>
        <dbReference type="Proteomes" id="UP000591272"/>
    </source>
</evidence>
<reference evidence="2 3" key="1">
    <citation type="submission" date="2020-07" db="EMBL/GenBank/DDBJ databases">
        <title>Sequencing the genomes of 1000 actinobacteria strains.</title>
        <authorList>
            <person name="Klenk H.-P."/>
        </authorList>
    </citation>
    <scope>NUCLEOTIDE SEQUENCE [LARGE SCALE GENOMIC DNA]</scope>
    <source>
        <strain evidence="2 3">DSM 43461</strain>
    </source>
</reference>
<organism evidence="2 3">
    <name type="scientific">Actinomadura citrea</name>
    <dbReference type="NCBI Taxonomy" id="46158"/>
    <lineage>
        <taxon>Bacteria</taxon>
        <taxon>Bacillati</taxon>
        <taxon>Actinomycetota</taxon>
        <taxon>Actinomycetes</taxon>
        <taxon>Streptosporangiales</taxon>
        <taxon>Thermomonosporaceae</taxon>
        <taxon>Actinomadura</taxon>
    </lineage>
</organism>